<dbReference type="STRING" id="1429867.A0A0G4P843"/>
<keyword evidence="3" id="KW-1185">Reference proteome</keyword>
<dbReference type="AlphaFoldDB" id="A0A0G4P843"/>
<accession>A0A0G4P843</accession>
<organism evidence="2 3">
    <name type="scientific">Penicillium camemberti (strain FM 013)</name>
    <dbReference type="NCBI Taxonomy" id="1429867"/>
    <lineage>
        <taxon>Eukaryota</taxon>
        <taxon>Fungi</taxon>
        <taxon>Dikarya</taxon>
        <taxon>Ascomycota</taxon>
        <taxon>Pezizomycotina</taxon>
        <taxon>Eurotiomycetes</taxon>
        <taxon>Eurotiomycetidae</taxon>
        <taxon>Eurotiales</taxon>
        <taxon>Aspergillaceae</taxon>
        <taxon>Penicillium</taxon>
    </lineage>
</organism>
<name>A0A0G4P843_PENC3</name>
<dbReference type="EMBL" id="HG793140">
    <property type="protein sequence ID" value="CRL22475.1"/>
    <property type="molecule type" value="Genomic_DNA"/>
</dbReference>
<sequence>MDTTKSNPKRQKSHEDPPPLEHQQKKGKMSVCTPGQKSDNALHTQSEFLEMRRMIEAGMFTWSGPGNKKGMKHALGFTVFVQPFLIENAKSNPEDVDLLSESQKKTIISSLAGYCVQEKWDVLMGLVPDMLRGTILEIFLEALIYKDIFGRFFMAPFWYLDGKMSPSDEGDEMFSTRLQHLYDRFYETNPLMAALWRSETNRLANSMTLDLAPSTLLGTHHRDRRQSFIGQFVDETLSSEPIKWLLRDPSSKEEEDKRYELLYMIYERAAEEAAKMGNIRGHIDFHTLAQLPETFTLGEADRMYLHEYNLCDYSDRVDGHRVLILVRPGIVRRYISAREEELTEFSMPAYVVVQESAEENKHK</sequence>
<protein>
    <submittedName>
        <fullName evidence="2">Str. FM013</fullName>
    </submittedName>
</protein>
<proteinExistence type="predicted"/>
<feature type="region of interest" description="Disordered" evidence="1">
    <location>
        <begin position="1"/>
        <end position="39"/>
    </location>
</feature>
<dbReference type="Proteomes" id="UP000053732">
    <property type="component" value="Unassembled WGS sequence"/>
</dbReference>
<gene>
    <name evidence="2" type="ORF">PCAMFM013_S007g000456</name>
</gene>
<evidence type="ECO:0000313" key="3">
    <source>
        <dbReference type="Proteomes" id="UP000053732"/>
    </source>
</evidence>
<evidence type="ECO:0000256" key="1">
    <source>
        <dbReference type="SAM" id="MobiDB-lite"/>
    </source>
</evidence>
<evidence type="ECO:0000313" key="2">
    <source>
        <dbReference type="EMBL" id="CRL22475.1"/>
    </source>
</evidence>
<reference evidence="2 3" key="1">
    <citation type="journal article" date="2014" name="Nat. Commun.">
        <title>Multiple recent horizontal transfers of a large genomic region in cheese making fungi.</title>
        <authorList>
            <person name="Cheeseman K."/>
            <person name="Ropars J."/>
            <person name="Renault P."/>
            <person name="Dupont J."/>
            <person name="Gouzy J."/>
            <person name="Branca A."/>
            <person name="Abraham A.L."/>
            <person name="Ceppi M."/>
            <person name="Conseiller E."/>
            <person name="Debuchy R."/>
            <person name="Malagnac F."/>
            <person name="Goarin A."/>
            <person name="Silar P."/>
            <person name="Lacoste S."/>
            <person name="Sallet E."/>
            <person name="Bensimon A."/>
            <person name="Giraud T."/>
            <person name="Brygoo Y."/>
        </authorList>
    </citation>
    <scope>NUCLEOTIDE SEQUENCE [LARGE SCALE GENOMIC DNA]</scope>
    <source>
        <strain evidence="3">FM 013</strain>
    </source>
</reference>
<feature type="compositionally biased region" description="Basic and acidic residues" evidence="1">
    <location>
        <begin position="13"/>
        <end position="24"/>
    </location>
</feature>